<evidence type="ECO:0000256" key="1">
    <source>
        <dbReference type="SAM" id="MobiDB-lite"/>
    </source>
</evidence>
<protein>
    <submittedName>
        <fullName evidence="3">DUF1769-domain-containing protein</fullName>
    </submittedName>
</protein>
<comment type="caution">
    <text evidence="3">The sequence shown here is derived from an EMBL/GenBank/DDBJ whole genome shotgun (WGS) entry which is preliminary data.</text>
</comment>
<accession>A0AAD7P095</accession>
<evidence type="ECO:0000313" key="4">
    <source>
        <dbReference type="Proteomes" id="UP001215598"/>
    </source>
</evidence>
<evidence type="ECO:0000259" key="2">
    <source>
        <dbReference type="Pfam" id="PF08588"/>
    </source>
</evidence>
<dbReference type="AlphaFoldDB" id="A0AAD7P095"/>
<reference evidence="3" key="1">
    <citation type="submission" date="2023-03" db="EMBL/GenBank/DDBJ databases">
        <title>Massive genome expansion in bonnet fungi (Mycena s.s.) driven by repeated elements and novel gene families across ecological guilds.</title>
        <authorList>
            <consortium name="Lawrence Berkeley National Laboratory"/>
            <person name="Harder C.B."/>
            <person name="Miyauchi S."/>
            <person name="Viragh M."/>
            <person name="Kuo A."/>
            <person name="Thoen E."/>
            <person name="Andreopoulos B."/>
            <person name="Lu D."/>
            <person name="Skrede I."/>
            <person name="Drula E."/>
            <person name="Henrissat B."/>
            <person name="Morin E."/>
            <person name="Kohler A."/>
            <person name="Barry K."/>
            <person name="LaButti K."/>
            <person name="Morin E."/>
            <person name="Salamov A."/>
            <person name="Lipzen A."/>
            <person name="Mereny Z."/>
            <person name="Hegedus B."/>
            <person name="Baldrian P."/>
            <person name="Stursova M."/>
            <person name="Weitz H."/>
            <person name="Taylor A."/>
            <person name="Grigoriev I.V."/>
            <person name="Nagy L.G."/>
            <person name="Martin F."/>
            <person name="Kauserud H."/>
        </authorList>
    </citation>
    <scope>NUCLEOTIDE SEQUENCE</scope>
    <source>
        <strain evidence="3">CBHHK182m</strain>
    </source>
</reference>
<dbReference type="InterPro" id="IPR013897">
    <property type="entry name" value="Duc1"/>
</dbReference>
<dbReference type="Pfam" id="PF08588">
    <property type="entry name" value="Duc1"/>
    <property type="match status" value="1"/>
</dbReference>
<feature type="region of interest" description="Disordered" evidence="1">
    <location>
        <begin position="306"/>
        <end position="326"/>
    </location>
</feature>
<gene>
    <name evidence="3" type="ORF">B0H16DRAFT_1494418</name>
</gene>
<name>A0AAD7P095_9AGAR</name>
<organism evidence="3 4">
    <name type="scientific">Mycena metata</name>
    <dbReference type="NCBI Taxonomy" id="1033252"/>
    <lineage>
        <taxon>Eukaryota</taxon>
        <taxon>Fungi</taxon>
        <taxon>Dikarya</taxon>
        <taxon>Basidiomycota</taxon>
        <taxon>Agaricomycotina</taxon>
        <taxon>Agaricomycetes</taxon>
        <taxon>Agaricomycetidae</taxon>
        <taxon>Agaricales</taxon>
        <taxon>Marasmiineae</taxon>
        <taxon>Mycenaceae</taxon>
        <taxon>Mycena</taxon>
    </lineage>
</organism>
<feature type="compositionally biased region" description="Polar residues" evidence="1">
    <location>
        <begin position="136"/>
        <end position="152"/>
    </location>
</feature>
<feature type="compositionally biased region" description="Acidic residues" evidence="1">
    <location>
        <begin position="316"/>
        <end position="326"/>
    </location>
</feature>
<dbReference type="PANTHER" id="PTHR34826:SF2">
    <property type="entry name" value="UPF0590 PROTEIN C409.17C"/>
    <property type="match status" value="1"/>
</dbReference>
<dbReference type="PANTHER" id="PTHR34826">
    <property type="entry name" value="UPF0590 PROTEIN C409.17C"/>
    <property type="match status" value="1"/>
</dbReference>
<feature type="compositionally biased region" description="Low complexity" evidence="1">
    <location>
        <begin position="185"/>
        <end position="211"/>
    </location>
</feature>
<proteinExistence type="predicted"/>
<dbReference type="EMBL" id="JARKIB010000003">
    <property type="protein sequence ID" value="KAJ7782800.1"/>
    <property type="molecule type" value="Genomic_DNA"/>
</dbReference>
<feature type="region of interest" description="Disordered" evidence="1">
    <location>
        <begin position="179"/>
        <end position="241"/>
    </location>
</feature>
<sequence>MPKLRVLAGPTPHTLTPYYLAVVVHINFNQEDPSLATPEEAEYFGRDDRSGVTWSIQVQGRFLAPRSADDILFGNIFERPLKLPWGTGAALKFMKYIDPTLSHDLTCTATQKPWALSPLVATMPYLKHTRLASSPSCNQPNGVCTSPCSHSDTPPFPPPKSVTDDTSLLHLAAVPIEESGELHSRSSTPSSSSSGSSSSLSSRSSKLSFRSSDSKKSKKKRKSAAGNEVPRDMTSQQRRSYFSNEVHRKGIVLGPQDIITTDFCYGFLEFAPSLRLRLPGGLAFDLAKYWDGQGVRFVCCERRHVSSDHSSPLPDDNAEGEQLEDDEDPWGRVFWCVSIEIDEDEEG</sequence>
<feature type="region of interest" description="Disordered" evidence="1">
    <location>
        <begin position="136"/>
        <end position="164"/>
    </location>
</feature>
<feature type="domain" description="Domain of unknown function at the cortex 1" evidence="2">
    <location>
        <begin position="31"/>
        <end position="304"/>
    </location>
</feature>
<evidence type="ECO:0000313" key="3">
    <source>
        <dbReference type="EMBL" id="KAJ7782800.1"/>
    </source>
</evidence>
<keyword evidence="4" id="KW-1185">Reference proteome</keyword>
<dbReference type="Proteomes" id="UP001215598">
    <property type="component" value="Unassembled WGS sequence"/>
</dbReference>